<evidence type="ECO:0000256" key="8">
    <source>
        <dbReference type="SAM" id="Phobius"/>
    </source>
</evidence>
<dbReference type="EMBL" id="AMCV02000022">
    <property type="protein sequence ID" value="TDZ18869.1"/>
    <property type="molecule type" value="Genomic_DNA"/>
</dbReference>
<evidence type="ECO:0000256" key="5">
    <source>
        <dbReference type="ARBA" id="ARBA00022989"/>
    </source>
</evidence>
<dbReference type="PANTHER" id="PTHR47844:SF1">
    <property type="entry name" value="EXOSTOSIN-LIKE 2"/>
    <property type="match status" value="1"/>
</dbReference>
<dbReference type="InterPro" id="IPR029044">
    <property type="entry name" value="Nucleotide-diphossugar_trans"/>
</dbReference>
<reference evidence="10" key="1">
    <citation type="journal article" date="2013" name="New Phytol.">
        <title>Comparative genomic and transcriptomic analyses reveal the hemibiotrophic stage shift of Colletotrichum fungi.</title>
        <authorList>
            <person name="Gan P."/>
            <person name="Ikeda K."/>
            <person name="Irieda H."/>
            <person name="Narusaka M."/>
            <person name="O'Connell R.J."/>
            <person name="Narusaka Y."/>
            <person name="Takano Y."/>
            <person name="Kubo Y."/>
            <person name="Shirasu K."/>
        </authorList>
    </citation>
    <scope>NUCLEOTIDE SEQUENCE [LARGE SCALE GENOMIC DNA]</scope>
    <source>
        <strain evidence="10">104-T / ATCC 96160 / CBS 514.97 / LARS 414 / MAFF 240422</strain>
    </source>
</reference>
<comment type="caution">
    <text evidence="9">The sequence shown here is derived from an EMBL/GenBank/DDBJ whole genome shotgun (WGS) entry which is preliminary data.</text>
</comment>
<dbReference type="PANTHER" id="PTHR47844">
    <property type="entry name" value="SYNTHASE CPS1, PUTATIVE (AFU_ORTHOLOGUE AFUA_7G02500)-RELATED"/>
    <property type="match status" value="1"/>
</dbReference>
<keyword evidence="5 8" id="KW-1133">Transmembrane helix</keyword>
<organism evidence="9 10">
    <name type="scientific">Colletotrichum orbiculare (strain 104-T / ATCC 96160 / CBS 514.97 / LARS 414 / MAFF 240422)</name>
    <name type="common">Cucumber anthracnose fungus</name>
    <name type="synonym">Colletotrichum lagenarium</name>
    <dbReference type="NCBI Taxonomy" id="1213857"/>
    <lineage>
        <taxon>Eukaryota</taxon>
        <taxon>Fungi</taxon>
        <taxon>Dikarya</taxon>
        <taxon>Ascomycota</taxon>
        <taxon>Pezizomycotina</taxon>
        <taxon>Sordariomycetes</taxon>
        <taxon>Hypocreomycetidae</taxon>
        <taxon>Glomerellales</taxon>
        <taxon>Glomerellaceae</taxon>
        <taxon>Colletotrichum</taxon>
        <taxon>Colletotrichum orbiculare species complex</taxon>
    </lineage>
</organism>
<feature type="transmembrane region" description="Helical" evidence="8">
    <location>
        <begin position="451"/>
        <end position="480"/>
    </location>
</feature>
<evidence type="ECO:0008006" key="11">
    <source>
        <dbReference type="Google" id="ProtNLM"/>
    </source>
</evidence>
<dbReference type="Pfam" id="PF13641">
    <property type="entry name" value="Glyco_tranf_2_3"/>
    <property type="match status" value="1"/>
</dbReference>
<reference evidence="10" key="2">
    <citation type="journal article" date="2019" name="Mol. Plant Microbe Interact.">
        <title>Genome sequence resources for four phytopathogenic fungi from the Colletotrichum orbiculare species complex.</title>
        <authorList>
            <person name="Gan P."/>
            <person name="Tsushima A."/>
            <person name="Narusaka M."/>
            <person name="Narusaka Y."/>
            <person name="Takano Y."/>
            <person name="Kubo Y."/>
            <person name="Shirasu K."/>
        </authorList>
    </citation>
    <scope>GENOME REANNOTATION</scope>
    <source>
        <strain evidence="10">104-T / ATCC 96160 / CBS 514.97 / LARS 414 / MAFF 240422</strain>
    </source>
</reference>
<evidence type="ECO:0000256" key="4">
    <source>
        <dbReference type="ARBA" id="ARBA00022692"/>
    </source>
</evidence>
<keyword evidence="6 8" id="KW-0472">Membrane</keyword>
<keyword evidence="7" id="KW-0325">Glycoprotein</keyword>
<proteinExistence type="predicted"/>
<dbReference type="OrthoDB" id="2849215at2759"/>
<evidence type="ECO:0000256" key="7">
    <source>
        <dbReference type="ARBA" id="ARBA00023180"/>
    </source>
</evidence>
<protein>
    <recommendedName>
        <fullName evidence="11">Polysaccharide synthase</fullName>
    </recommendedName>
</protein>
<dbReference type="SUPFAM" id="SSF53448">
    <property type="entry name" value="Nucleotide-diphospho-sugar transferases"/>
    <property type="match status" value="1"/>
</dbReference>
<evidence type="ECO:0000256" key="6">
    <source>
        <dbReference type="ARBA" id="ARBA00023136"/>
    </source>
</evidence>
<dbReference type="InterPro" id="IPR052427">
    <property type="entry name" value="Glycosyltrans_GT2/GT47"/>
</dbReference>
<comment type="subcellular location">
    <subcellularLocation>
        <location evidence="1">Membrane</location>
    </subcellularLocation>
</comment>
<keyword evidence="4 8" id="KW-0812">Transmembrane</keyword>
<feature type="transmembrane region" description="Helical" evidence="8">
    <location>
        <begin position="12"/>
        <end position="34"/>
    </location>
</feature>
<dbReference type="Gene3D" id="3.90.550.10">
    <property type="entry name" value="Spore Coat Polysaccharide Biosynthesis Protein SpsA, Chain A"/>
    <property type="match status" value="1"/>
</dbReference>
<evidence type="ECO:0000256" key="1">
    <source>
        <dbReference type="ARBA" id="ARBA00004370"/>
    </source>
</evidence>
<keyword evidence="10" id="KW-1185">Reference proteome</keyword>
<evidence type="ECO:0000313" key="10">
    <source>
        <dbReference type="Proteomes" id="UP000014480"/>
    </source>
</evidence>
<gene>
    <name evidence="9" type="ORF">Cob_v008097</name>
</gene>
<dbReference type="GO" id="GO:0016757">
    <property type="term" value="F:glycosyltransferase activity"/>
    <property type="evidence" value="ECO:0007669"/>
    <property type="project" value="UniProtKB-KW"/>
</dbReference>
<name>A0A484FK81_COLOR</name>
<keyword evidence="2" id="KW-0328">Glycosyltransferase</keyword>
<dbReference type="AlphaFoldDB" id="A0A484FK81"/>
<keyword evidence="3" id="KW-0808">Transferase</keyword>
<evidence type="ECO:0000313" key="9">
    <source>
        <dbReference type="EMBL" id="TDZ18869.1"/>
    </source>
</evidence>
<evidence type="ECO:0000256" key="2">
    <source>
        <dbReference type="ARBA" id="ARBA00022676"/>
    </source>
</evidence>
<evidence type="ECO:0000256" key="3">
    <source>
        <dbReference type="ARBA" id="ARBA00022679"/>
    </source>
</evidence>
<dbReference type="GO" id="GO:0016020">
    <property type="term" value="C:membrane"/>
    <property type="evidence" value="ECO:0007669"/>
    <property type="project" value="UniProtKB-SubCell"/>
</dbReference>
<sequence length="532" mass="60254">MTTLTHKLNNTLRVWECLLMMLLALDLVVTLYGLDVKAAEAVLPNAESTVVVVVSELLLFAQLLQIVLPVYPESTFDVFGTTQKIKTTACKWMGSMSAHDGGAAEFASSIPKLGDDQLRTFGFLLLPVAAAVVWKIRRLWYFCDDVLTSHLARHTAPIPIPAQPSYTSNDVSVIIPTVDTADDFTDCLRLILANNPKEIIIITVKRDFERVNKLIEPLMPLIFKGDHHVVVMTAHHASKREQSVVGMKEATGKILAIVDDDAYWDSETTLPYLLAPFENPKVGGTVGKQSARIIKSRRHPKLVTPWEVAGLKSLDNQNNVQAIRFAADDGCFCLVGRTMMMRAEIAKDPSFIHNLTHEYWRGKLLNTGDDVFITRWLLTKGWDMSIQNAPQAEITTHVMDNSDLLLQMIRWQRNATQTFLSMVFYEPGIYVIWKKHPYMARKLIERLLRPVISWVHIVAFLIGYCNGSVMACFVAAWYLWNTLSAYKRFLTRFPWASGHIWAVALLDHCYPLLDVYAWITLSTETWGTRNED</sequence>
<accession>A0A484FK81</accession>
<dbReference type="Proteomes" id="UP000014480">
    <property type="component" value="Unassembled WGS sequence"/>
</dbReference>
<dbReference type="STRING" id="1213857.A0A484FK81"/>